<accession>A0A7N9D718</accession>
<evidence type="ECO:0000313" key="5">
    <source>
        <dbReference type="Ensembl" id="ENSMFAP00000059657.1"/>
    </source>
</evidence>
<dbReference type="Gene3D" id="2.60.40.10">
    <property type="entry name" value="Immunoglobulins"/>
    <property type="match status" value="1"/>
</dbReference>
<dbReference type="InterPro" id="IPR003599">
    <property type="entry name" value="Ig_sub"/>
</dbReference>
<name>A0A7N9D718_MACFA</name>
<keyword evidence="3" id="KW-0393">Immunoglobulin domain</keyword>
<evidence type="ECO:0000256" key="3">
    <source>
        <dbReference type="ARBA" id="ARBA00023319"/>
    </source>
</evidence>
<dbReference type="FunFam" id="2.60.40.10:FF:000049">
    <property type="entry name" value="Leukocyte immunoglobulin-like receptor subfamily B member 1"/>
    <property type="match status" value="1"/>
</dbReference>
<keyword evidence="2" id="KW-1015">Disulfide bond</keyword>
<dbReference type="InterPro" id="IPR013783">
    <property type="entry name" value="Ig-like_fold"/>
</dbReference>
<dbReference type="AlphaFoldDB" id="A0A7N9D718"/>
<evidence type="ECO:0000256" key="2">
    <source>
        <dbReference type="ARBA" id="ARBA00023157"/>
    </source>
</evidence>
<proteinExistence type="predicted"/>
<dbReference type="SMART" id="SM00409">
    <property type="entry name" value="IG"/>
    <property type="match status" value="1"/>
</dbReference>
<evidence type="ECO:0000256" key="1">
    <source>
        <dbReference type="ARBA" id="ARBA00022729"/>
    </source>
</evidence>
<feature type="domain" description="Ig-like" evidence="4">
    <location>
        <begin position="45"/>
        <end position="132"/>
    </location>
</feature>
<protein>
    <recommendedName>
        <fullName evidence="4">Ig-like domain-containing protein</fullName>
    </recommendedName>
</protein>
<dbReference type="GeneTree" id="ENSGT01100000263478"/>
<dbReference type="InterPro" id="IPR036179">
    <property type="entry name" value="Ig-like_dom_sf"/>
</dbReference>
<dbReference type="Proteomes" id="UP000233100">
    <property type="component" value="Chromosome 19"/>
</dbReference>
<dbReference type="Bgee" id="ENSMFAG00000032078">
    <property type="expression patterns" value="Expressed in bone marrow and 2 other cell types or tissues"/>
</dbReference>
<reference evidence="5 6" key="1">
    <citation type="submission" date="2013-03" db="EMBL/GenBank/DDBJ databases">
        <authorList>
            <person name="Warren W."/>
            <person name="Wilson R.K."/>
        </authorList>
    </citation>
    <scope>NUCLEOTIDE SEQUENCE</scope>
</reference>
<dbReference type="InterPro" id="IPR007110">
    <property type="entry name" value="Ig-like_dom"/>
</dbReference>
<dbReference type="SUPFAM" id="SSF48726">
    <property type="entry name" value="Immunoglobulin"/>
    <property type="match status" value="1"/>
</dbReference>
<reference evidence="5" key="3">
    <citation type="submission" date="2025-09" db="UniProtKB">
        <authorList>
            <consortium name="Ensembl"/>
        </authorList>
    </citation>
    <scope>IDENTIFICATION</scope>
</reference>
<keyword evidence="6" id="KW-1185">Reference proteome</keyword>
<dbReference type="PROSITE" id="PS50835">
    <property type="entry name" value="IG_LIKE"/>
    <property type="match status" value="1"/>
</dbReference>
<dbReference type="Pfam" id="PF13895">
    <property type="entry name" value="Ig_2"/>
    <property type="match status" value="1"/>
</dbReference>
<evidence type="ECO:0000313" key="6">
    <source>
        <dbReference type="Proteomes" id="UP000233100"/>
    </source>
</evidence>
<reference evidence="5" key="2">
    <citation type="submission" date="2025-08" db="UniProtKB">
        <authorList>
            <consortium name="Ensembl"/>
        </authorList>
    </citation>
    <scope>IDENTIFICATION</scope>
</reference>
<evidence type="ECO:0000259" key="4">
    <source>
        <dbReference type="PROSITE" id="PS50835"/>
    </source>
</evidence>
<dbReference type="PANTHER" id="PTHR46254">
    <property type="entry name" value="PROTEIN GVQW1-RELATED"/>
    <property type="match status" value="1"/>
</dbReference>
<organism evidence="5 6">
    <name type="scientific">Macaca fascicularis</name>
    <name type="common">Crab-eating macaque</name>
    <name type="synonym">Cynomolgus monkey</name>
    <dbReference type="NCBI Taxonomy" id="9541"/>
    <lineage>
        <taxon>Eukaryota</taxon>
        <taxon>Metazoa</taxon>
        <taxon>Chordata</taxon>
        <taxon>Craniata</taxon>
        <taxon>Vertebrata</taxon>
        <taxon>Euteleostomi</taxon>
        <taxon>Mammalia</taxon>
        <taxon>Eutheria</taxon>
        <taxon>Euarchontoglires</taxon>
        <taxon>Primates</taxon>
        <taxon>Haplorrhini</taxon>
        <taxon>Catarrhini</taxon>
        <taxon>Cercopithecidae</taxon>
        <taxon>Cercopithecinae</taxon>
        <taxon>Macaca</taxon>
    </lineage>
</organism>
<sequence>TYNELVIVLCWICTQRQAHNFSLIEISLPGLCLGYEDEKKNEKLPKPSLHARPSSVVEARSNVTLKCQAPSKNVTFILLKVNDSGYKQEQFLTEDEAEFHFTDLKLEDAGSYFCAYKTTASREGSESSEHLELVITDKHDELEAPSMKTGKIIRKEIFFQLDLLHKTLDHLCLKCTGELYFYYLFIYLFFEMETRSVTQAGVLWCSLSSLQPLPPGFRRVSCLSLPSSWDYRHTPPCPANFCIFSRDIPPE</sequence>
<dbReference type="Ensembl" id="ENSMFAT00000076766.1">
    <property type="protein sequence ID" value="ENSMFAP00000059657.1"/>
    <property type="gene ID" value="ENSMFAG00000032078.2"/>
</dbReference>
<keyword evidence="1" id="KW-0732">Signal</keyword>